<dbReference type="PANTHER" id="PTHR42714:SF7">
    <property type="entry name" value="G DOMAIN-CONTAINING PROTEIN"/>
    <property type="match status" value="1"/>
</dbReference>
<name>A0A7W2TV39_9GAMM</name>
<proteinExistence type="predicted"/>
<dbReference type="InterPro" id="IPR027417">
    <property type="entry name" value="P-loop_NTPase"/>
</dbReference>
<dbReference type="GO" id="GO:0005829">
    <property type="term" value="C:cytosol"/>
    <property type="evidence" value="ECO:0007669"/>
    <property type="project" value="TreeGrafter"/>
</dbReference>
<feature type="domain" description="G" evidence="1">
    <location>
        <begin position="6"/>
        <end position="72"/>
    </location>
</feature>
<dbReference type="PANTHER" id="PTHR42714">
    <property type="entry name" value="TRNA MODIFICATION GTPASE GTPBP3"/>
    <property type="match status" value="1"/>
</dbReference>
<organism evidence="2 3">
    <name type="scientific">Sediminihaliea albiluteola</name>
    <dbReference type="NCBI Taxonomy" id="2758564"/>
    <lineage>
        <taxon>Bacteria</taxon>
        <taxon>Pseudomonadati</taxon>
        <taxon>Pseudomonadota</taxon>
        <taxon>Gammaproteobacteria</taxon>
        <taxon>Cellvibrionales</taxon>
        <taxon>Halieaceae</taxon>
        <taxon>Sediminihaliea</taxon>
    </lineage>
</organism>
<dbReference type="EMBL" id="JACFXU010000013">
    <property type="protein sequence ID" value="MBA6412454.1"/>
    <property type="molecule type" value="Genomic_DNA"/>
</dbReference>
<accession>A0A7W2TV39</accession>
<dbReference type="Pfam" id="PF01926">
    <property type="entry name" value="MMR_HSR1"/>
    <property type="match status" value="1"/>
</dbReference>
<keyword evidence="3" id="KW-1185">Reference proteome</keyword>
<dbReference type="Gene3D" id="3.40.50.300">
    <property type="entry name" value="P-loop containing nucleotide triphosphate hydrolases"/>
    <property type="match status" value="1"/>
</dbReference>
<evidence type="ECO:0000313" key="3">
    <source>
        <dbReference type="Proteomes" id="UP000539350"/>
    </source>
</evidence>
<dbReference type="GO" id="GO:0030488">
    <property type="term" value="P:tRNA methylation"/>
    <property type="evidence" value="ECO:0007669"/>
    <property type="project" value="TreeGrafter"/>
</dbReference>
<dbReference type="InterPro" id="IPR006073">
    <property type="entry name" value="GTP-bd"/>
</dbReference>
<evidence type="ECO:0000259" key="1">
    <source>
        <dbReference type="Pfam" id="PF01926"/>
    </source>
</evidence>
<dbReference type="GO" id="GO:0002098">
    <property type="term" value="P:tRNA wobble uridine modification"/>
    <property type="evidence" value="ECO:0007669"/>
    <property type="project" value="TreeGrafter"/>
</dbReference>
<dbReference type="RefSeq" id="WP_182169457.1">
    <property type="nucleotide sequence ID" value="NZ_JACFXU010000013.1"/>
</dbReference>
<dbReference type="GO" id="GO:0005525">
    <property type="term" value="F:GTP binding"/>
    <property type="evidence" value="ECO:0007669"/>
    <property type="project" value="InterPro"/>
</dbReference>
<evidence type="ECO:0000313" key="2">
    <source>
        <dbReference type="EMBL" id="MBA6412454.1"/>
    </source>
</evidence>
<dbReference type="Proteomes" id="UP000539350">
    <property type="component" value="Unassembled WGS sequence"/>
</dbReference>
<protein>
    <submittedName>
        <fullName evidence="2">GTPase and DUF3482 domain-containing protein</fullName>
    </submittedName>
</protein>
<gene>
    <name evidence="2" type="ORF">H2508_04960</name>
</gene>
<dbReference type="InterPro" id="IPR021871">
    <property type="entry name" value="DUF3482"/>
</dbReference>
<reference evidence="2 3" key="1">
    <citation type="submission" date="2020-07" db="EMBL/GenBank/DDBJ databases">
        <title>Halieaceae bacterium, F7430, whole genome shotgun sequencing project.</title>
        <authorList>
            <person name="Jiang S."/>
            <person name="Liu Z.W."/>
            <person name="Du Z.J."/>
        </authorList>
    </citation>
    <scope>NUCLEOTIDE SEQUENCE [LARGE SCALE GENOMIC DNA]</scope>
    <source>
        <strain evidence="2 3">F7430</strain>
    </source>
</reference>
<dbReference type="Pfam" id="PF11981">
    <property type="entry name" value="DUF3482"/>
    <property type="match status" value="1"/>
</dbReference>
<comment type="caution">
    <text evidence="2">The sequence shown here is derived from an EMBL/GenBank/DDBJ whole genome shotgun (WGS) entry which is preliminary data.</text>
</comment>
<dbReference type="AlphaFoldDB" id="A0A7W2TV39"/>
<dbReference type="SUPFAM" id="SSF52540">
    <property type="entry name" value="P-loop containing nucleoside triphosphate hydrolases"/>
    <property type="match status" value="1"/>
</dbReference>
<sequence length="471" mass="52242">MTVPTFAVVGRPNKGKSSIVATLARDDSVYIDARSGSTRKARSFPMQVNGETLYALVDTPGIQRARAVLDWLQANCADASARPQTVRAFVEAHRDDPRFVDECELLRPIIDGAGIIYVVDGSCPFGADYEAEMEILRWTGRPSLAVINPIDNADYAAEWSAGLGQFFRTVREFDAHRAELAKQLELLELFGHLDPAWRDDLKRAVQLLQEERAQQHHSASLLIADMITEALRYKSSQRLLEGMPAEPVEKLLASQYQSHLVKRERQCRRQVEEVYHYKHLERSEEVLALEDSELFNVENWYLWGLNKASLTVAAGAAGALLGGGAGVVVDGVTGGLLAGLPTLTTSALGAITGSVGAWRYADDIAQFQVKGIPTGGKLLSYGPSKNINFPFVLLGRALLHHKLLCHRTHADRSALSLDNELLQQLEDKERRKLARLFADLRAEKRVVERRAELAEMLLAWCQQHDQVAGES</sequence>